<evidence type="ECO:0000256" key="1">
    <source>
        <dbReference type="ARBA" id="ARBA00022723"/>
    </source>
</evidence>
<proteinExistence type="predicted"/>
<sequence>MDKMLCMMVFGVLAIASMMQDATAQTVHVVGDDMGWIIPSNGAAAYTTWAAGKTFSVGDTLVFNFMTDRHDVLQVEKTSFDGCNSQNAIGNAIMTGPANMTLDSTGEHYYICTFGMHCLNGQKLAITVSSGTGTPEANPPNPSNPTTPVVRQPEACAPTPSAAGPSNSVPGGRPPPPPPPTPSSSTTVLASFVLSLSTIALATLL</sequence>
<feature type="domain" description="Phytocyanin" evidence="7">
    <location>
        <begin position="26"/>
        <end position="130"/>
    </location>
</feature>
<keyword evidence="3" id="KW-1015">Disulfide bond</keyword>
<gene>
    <name evidence="8" type="ORF">MTR67_015261</name>
</gene>
<keyword evidence="4" id="KW-0325">Glycoprotein</keyword>
<accession>A0AAF0TJQ6</accession>
<protein>
    <recommendedName>
        <fullName evidence="7">Phytocyanin domain-containing protein</fullName>
    </recommendedName>
</protein>
<dbReference type="Pfam" id="PF02298">
    <property type="entry name" value="Cu_bind_like"/>
    <property type="match status" value="1"/>
</dbReference>
<keyword evidence="2" id="KW-0186">Copper</keyword>
<dbReference type="Proteomes" id="UP001234989">
    <property type="component" value="Chromosome 3"/>
</dbReference>
<evidence type="ECO:0000313" key="9">
    <source>
        <dbReference type="Proteomes" id="UP001234989"/>
    </source>
</evidence>
<dbReference type="PANTHER" id="PTHR33021:SF189">
    <property type="entry name" value="CUCUMBER PEELING CUPREDOXIN-LIKE"/>
    <property type="match status" value="1"/>
</dbReference>
<dbReference type="InterPro" id="IPR008972">
    <property type="entry name" value="Cupredoxin"/>
</dbReference>
<dbReference type="GO" id="GO:0005886">
    <property type="term" value="C:plasma membrane"/>
    <property type="evidence" value="ECO:0007669"/>
    <property type="project" value="TreeGrafter"/>
</dbReference>
<dbReference type="PANTHER" id="PTHR33021">
    <property type="entry name" value="BLUE COPPER PROTEIN"/>
    <property type="match status" value="1"/>
</dbReference>
<evidence type="ECO:0000259" key="7">
    <source>
        <dbReference type="PROSITE" id="PS51485"/>
    </source>
</evidence>
<feature type="region of interest" description="Disordered" evidence="5">
    <location>
        <begin position="130"/>
        <end position="186"/>
    </location>
</feature>
<dbReference type="PROSITE" id="PS51485">
    <property type="entry name" value="PHYTOCYANIN"/>
    <property type="match status" value="1"/>
</dbReference>
<dbReference type="InterPro" id="IPR028871">
    <property type="entry name" value="BlueCu_1_BS"/>
</dbReference>
<organism evidence="8 9">
    <name type="scientific">Solanum verrucosum</name>
    <dbReference type="NCBI Taxonomy" id="315347"/>
    <lineage>
        <taxon>Eukaryota</taxon>
        <taxon>Viridiplantae</taxon>
        <taxon>Streptophyta</taxon>
        <taxon>Embryophyta</taxon>
        <taxon>Tracheophyta</taxon>
        <taxon>Spermatophyta</taxon>
        <taxon>Magnoliopsida</taxon>
        <taxon>eudicotyledons</taxon>
        <taxon>Gunneridae</taxon>
        <taxon>Pentapetalae</taxon>
        <taxon>asterids</taxon>
        <taxon>lamiids</taxon>
        <taxon>Solanales</taxon>
        <taxon>Solanaceae</taxon>
        <taxon>Solanoideae</taxon>
        <taxon>Solaneae</taxon>
        <taxon>Solanum</taxon>
    </lineage>
</organism>
<dbReference type="GO" id="GO:0046872">
    <property type="term" value="F:metal ion binding"/>
    <property type="evidence" value="ECO:0007669"/>
    <property type="project" value="UniProtKB-KW"/>
</dbReference>
<dbReference type="InterPro" id="IPR003245">
    <property type="entry name" value="Phytocyanin_dom"/>
</dbReference>
<name>A0AAF0TJQ6_SOLVR</name>
<dbReference type="InterPro" id="IPR039391">
    <property type="entry name" value="Phytocyanin-like"/>
</dbReference>
<dbReference type="Gene3D" id="2.60.40.420">
    <property type="entry name" value="Cupredoxins - blue copper proteins"/>
    <property type="match status" value="1"/>
</dbReference>
<evidence type="ECO:0000256" key="2">
    <source>
        <dbReference type="ARBA" id="ARBA00023008"/>
    </source>
</evidence>
<dbReference type="AlphaFoldDB" id="A0AAF0TJQ6"/>
<feature type="compositionally biased region" description="Pro residues" evidence="5">
    <location>
        <begin position="172"/>
        <end position="182"/>
    </location>
</feature>
<evidence type="ECO:0000256" key="4">
    <source>
        <dbReference type="ARBA" id="ARBA00023180"/>
    </source>
</evidence>
<reference evidence="8" key="1">
    <citation type="submission" date="2023-08" db="EMBL/GenBank/DDBJ databases">
        <title>A de novo genome assembly of Solanum verrucosum Schlechtendal, a Mexican diploid species geographically isolated from the other diploid A-genome species in potato relatives.</title>
        <authorList>
            <person name="Hosaka K."/>
        </authorList>
    </citation>
    <scope>NUCLEOTIDE SEQUENCE</scope>
    <source>
        <tissue evidence="8">Young leaves</tissue>
    </source>
</reference>
<evidence type="ECO:0000256" key="6">
    <source>
        <dbReference type="SAM" id="SignalP"/>
    </source>
</evidence>
<dbReference type="GO" id="GO:0009055">
    <property type="term" value="F:electron transfer activity"/>
    <property type="evidence" value="ECO:0007669"/>
    <property type="project" value="InterPro"/>
</dbReference>
<feature type="chain" id="PRO_5042065509" description="Phytocyanin domain-containing protein" evidence="6">
    <location>
        <begin position="25"/>
        <end position="205"/>
    </location>
</feature>
<keyword evidence="6" id="KW-0732">Signal</keyword>
<dbReference type="PROSITE" id="PS00196">
    <property type="entry name" value="COPPER_BLUE"/>
    <property type="match status" value="1"/>
</dbReference>
<evidence type="ECO:0000313" key="8">
    <source>
        <dbReference type="EMBL" id="WMV21876.1"/>
    </source>
</evidence>
<evidence type="ECO:0000256" key="3">
    <source>
        <dbReference type="ARBA" id="ARBA00023157"/>
    </source>
</evidence>
<dbReference type="FunFam" id="2.60.40.420:FF:000034">
    <property type="entry name" value="Cupredoxin superfamily protein"/>
    <property type="match status" value="1"/>
</dbReference>
<evidence type="ECO:0000256" key="5">
    <source>
        <dbReference type="SAM" id="MobiDB-lite"/>
    </source>
</evidence>
<dbReference type="EMBL" id="CP133614">
    <property type="protein sequence ID" value="WMV21876.1"/>
    <property type="molecule type" value="Genomic_DNA"/>
</dbReference>
<keyword evidence="1" id="KW-0479">Metal-binding</keyword>
<dbReference type="SUPFAM" id="SSF49503">
    <property type="entry name" value="Cupredoxins"/>
    <property type="match status" value="1"/>
</dbReference>
<feature type="signal peptide" evidence="6">
    <location>
        <begin position="1"/>
        <end position="24"/>
    </location>
</feature>
<keyword evidence="9" id="KW-1185">Reference proteome</keyword>